<proteinExistence type="predicted"/>
<evidence type="ECO:0000313" key="2">
    <source>
        <dbReference type="EMBL" id="GEM70087.1"/>
    </source>
</evidence>
<dbReference type="Proteomes" id="UP000321676">
    <property type="component" value="Unassembled WGS sequence"/>
</dbReference>
<keyword evidence="1" id="KW-1133">Transmembrane helix</keyword>
<keyword evidence="1" id="KW-0472">Membrane</keyword>
<accession>A0ABQ0W826</accession>
<evidence type="ECO:0000256" key="1">
    <source>
        <dbReference type="SAM" id="Phobius"/>
    </source>
</evidence>
<keyword evidence="3" id="KW-1185">Reference proteome</keyword>
<gene>
    <name evidence="2" type="ORF">SMI01S_36930</name>
</gene>
<keyword evidence="1" id="KW-0812">Transmembrane</keyword>
<sequence>MLYINYRLQYIYHGSIFLFIFYLNCVIDDWKSKTVVGSSFTNTTVEVIIDATNNNVEITFRTTDTNGGTAIWTSY</sequence>
<comment type="caution">
    <text evidence="2">The sequence shown here is derived from an EMBL/GenBank/DDBJ whole genome shotgun (WGS) entry which is preliminary data.</text>
</comment>
<evidence type="ECO:0000313" key="3">
    <source>
        <dbReference type="Proteomes" id="UP000321676"/>
    </source>
</evidence>
<name>A0ABQ0W826_9SPHI</name>
<organism evidence="2 3">
    <name type="scientific">Sphingobacterium mizutaii NBRC 14946 = DSM 11724</name>
    <dbReference type="NCBI Taxonomy" id="1220576"/>
    <lineage>
        <taxon>Bacteria</taxon>
        <taxon>Pseudomonadati</taxon>
        <taxon>Bacteroidota</taxon>
        <taxon>Sphingobacteriia</taxon>
        <taxon>Sphingobacteriales</taxon>
        <taxon>Sphingobacteriaceae</taxon>
        <taxon>Sphingobacterium</taxon>
    </lineage>
</organism>
<dbReference type="EMBL" id="BJXH01000064">
    <property type="protein sequence ID" value="GEM70087.1"/>
    <property type="molecule type" value="Genomic_DNA"/>
</dbReference>
<feature type="transmembrane region" description="Helical" evidence="1">
    <location>
        <begin position="6"/>
        <end position="23"/>
    </location>
</feature>
<reference evidence="2 3" key="1">
    <citation type="submission" date="2019-07" db="EMBL/GenBank/DDBJ databases">
        <title>Whole genome shotgun sequence of Sphingobacterium mizutaii NBRC 14946.</title>
        <authorList>
            <person name="Hosoyama A."/>
            <person name="Uohara A."/>
            <person name="Ohji S."/>
            <person name="Ichikawa N."/>
        </authorList>
    </citation>
    <scope>NUCLEOTIDE SEQUENCE [LARGE SCALE GENOMIC DNA]</scope>
    <source>
        <strain evidence="2 3">NBRC 14946</strain>
    </source>
</reference>
<protein>
    <submittedName>
        <fullName evidence="2">Uncharacterized protein</fullName>
    </submittedName>
</protein>